<reference evidence="3" key="1">
    <citation type="journal article" date="2020" name="Nature">
        <title>Giant virus diversity and host interactions through global metagenomics.</title>
        <authorList>
            <person name="Schulz F."/>
            <person name="Roux S."/>
            <person name="Paez-Espino D."/>
            <person name="Jungbluth S."/>
            <person name="Walsh D.A."/>
            <person name="Denef V.J."/>
            <person name="McMahon K.D."/>
            <person name="Konstantinidis K.T."/>
            <person name="Eloe-Fadrosh E.A."/>
            <person name="Kyrpides N.C."/>
            <person name="Woyke T."/>
        </authorList>
    </citation>
    <scope>NUCLEOTIDE SEQUENCE</scope>
    <source>
        <strain evidence="3">GVMAG-M-3300021079-18</strain>
    </source>
</reference>
<dbReference type="Pfam" id="PF13476">
    <property type="entry name" value="AAA_23"/>
    <property type="match status" value="1"/>
</dbReference>
<protein>
    <recommendedName>
        <fullName evidence="2">Rad50/SbcC-type AAA domain-containing protein</fullName>
    </recommendedName>
</protein>
<dbReference type="PANTHER" id="PTHR32114">
    <property type="entry name" value="ABC TRANSPORTER ABCH.3"/>
    <property type="match status" value="1"/>
</dbReference>
<organism evidence="3">
    <name type="scientific">viral metagenome</name>
    <dbReference type="NCBI Taxonomy" id="1070528"/>
    <lineage>
        <taxon>unclassified sequences</taxon>
        <taxon>metagenomes</taxon>
        <taxon>organismal metagenomes</taxon>
    </lineage>
</organism>
<dbReference type="GO" id="GO:0016887">
    <property type="term" value="F:ATP hydrolysis activity"/>
    <property type="evidence" value="ECO:0007669"/>
    <property type="project" value="InterPro"/>
</dbReference>
<keyword evidence="1" id="KW-0175">Coiled coil</keyword>
<evidence type="ECO:0000259" key="2">
    <source>
        <dbReference type="Pfam" id="PF13476"/>
    </source>
</evidence>
<proteinExistence type="predicted"/>
<feature type="coiled-coil region" evidence="1">
    <location>
        <begin position="149"/>
        <end position="219"/>
    </location>
</feature>
<name>A0A6C0CGB4_9ZZZZ</name>
<dbReference type="EMBL" id="MN739412">
    <property type="protein sequence ID" value="QHT03481.1"/>
    <property type="molecule type" value="Genomic_DNA"/>
</dbReference>
<dbReference type="SUPFAM" id="SSF52540">
    <property type="entry name" value="P-loop containing nucleoside triphosphate hydrolases"/>
    <property type="match status" value="1"/>
</dbReference>
<evidence type="ECO:0000256" key="1">
    <source>
        <dbReference type="SAM" id="Coils"/>
    </source>
</evidence>
<dbReference type="AlphaFoldDB" id="A0A6C0CGB4"/>
<dbReference type="InterPro" id="IPR027417">
    <property type="entry name" value="P-loop_NTPase"/>
</dbReference>
<dbReference type="PANTHER" id="PTHR32114:SF2">
    <property type="entry name" value="ABC TRANSPORTER ABCH.3"/>
    <property type="match status" value="1"/>
</dbReference>
<dbReference type="InterPro" id="IPR038729">
    <property type="entry name" value="Rad50/SbcC_AAA"/>
</dbReference>
<evidence type="ECO:0000313" key="3">
    <source>
        <dbReference type="EMBL" id="QHT03481.1"/>
    </source>
</evidence>
<dbReference type="Gene3D" id="3.40.50.300">
    <property type="entry name" value="P-loop containing nucleotide triphosphate hydrolases"/>
    <property type="match status" value="2"/>
</dbReference>
<accession>A0A6C0CGB4</accession>
<feature type="coiled-coil region" evidence="1">
    <location>
        <begin position="292"/>
        <end position="319"/>
    </location>
</feature>
<sequence length="764" mass="84817">MEVILRNFRCYKNQSFKFVPGVSLLPGVSGAGKSTILEAIDYALYGKLKQQYSHGETTCSVRIVMGDGQIWIQRNSGPGKFQLCVNGTTYSGDDAQSIINQMYGTREVFLAASYLKQGERCVLMTGTNADKMKLVRSISFQDENVETVQDKIKSDLKVQQEKMRQAENAHNLAKALLSAFDKDNPEVSKVRIEDVQIDADQVQKEITEIGKMIVELEKSMTELISLESKIKTLAGLIHNGGLNSEQNGGLNSEQNGGHLVPQLLLSTIESRTAEIQTRLKILGEQRATFDASQKFRKLFESAQQEVDSLKAEMIELSAKTGQASSTIKAEIMRIKKNLAMQARIDALLKQNGQNNVPDLRTAAGQVAADLRSLKVLISSLEKDLEGKEWNETQLRTLVCPKCSSGLKLDGGNLIVLMSDFKPILRELTCPEVSSSMISAKKREVEMLETKKNVIQAAHSEVNTLLRDLNFHDPNDAIKLITCEKFLQCEEKLIASQSRLQSFQGEVTGGIAVDSTEEASLRSELDLLYKQRAELERGQKVRTDLEQARTLLGDRSSEQISTKLIQLQEGRKAKTILVQLCNKFVKRRDLLEEESRQAELLTGLGHEAKILNELLEIAKQVEIQALEISVAHLNATTARFLNIMFPEDPIQVEFKTTRESKTKADAKSMTCSMSIYYKNTVYGSPAQLSGGEADRVSLAMTLALNSLLGSHLVLLDETLNTLDRNAKIQVVELLKTFVAENKICLVISHEGVEGVFDSVVKVGNQ</sequence>
<dbReference type="CDD" id="cd00267">
    <property type="entry name" value="ABC_ATPase"/>
    <property type="match status" value="1"/>
</dbReference>
<feature type="domain" description="Rad50/SbcC-type AAA" evidence="2">
    <location>
        <begin position="3"/>
        <end position="231"/>
    </location>
</feature>
<dbReference type="GO" id="GO:0006302">
    <property type="term" value="P:double-strand break repair"/>
    <property type="evidence" value="ECO:0007669"/>
    <property type="project" value="InterPro"/>
</dbReference>